<accession>A0A7H1Q3L9</accession>
<gene>
    <name evidence="1" type="ORF">HEP81_04626</name>
</gene>
<dbReference type="Proteomes" id="UP000516422">
    <property type="component" value="Chromosome"/>
</dbReference>
<proteinExistence type="predicted"/>
<sequence>MQVTETTIRGVYAAAATYLPDTDTQAAPRHLFRALDDAIHRRYEDEPLTPLELRQLREASAERLGWTSTWTLRSLAEELRDLSLEGLDLSELVGMRYTNVAGRIWFHGAWSGRRVLPGRPVPPMNGRSISGRPWVHLWVDDSWRRNPIVLHADTRPDSVRTGCPDSVRAGHAALIW</sequence>
<dbReference type="KEGG" id="sgf:HEP81_04626"/>
<dbReference type="RefSeq" id="WP_037653648.1">
    <property type="nucleotide sequence ID" value="NZ_CP051006.1"/>
</dbReference>
<organism evidence="1 2">
    <name type="scientific">Streptomyces griseofuscus</name>
    <dbReference type="NCBI Taxonomy" id="146922"/>
    <lineage>
        <taxon>Bacteria</taxon>
        <taxon>Bacillati</taxon>
        <taxon>Actinomycetota</taxon>
        <taxon>Actinomycetes</taxon>
        <taxon>Kitasatosporales</taxon>
        <taxon>Streptomycetaceae</taxon>
        <taxon>Streptomyces</taxon>
    </lineage>
</organism>
<evidence type="ECO:0000313" key="2">
    <source>
        <dbReference type="Proteomes" id="UP000516422"/>
    </source>
</evidence>
<protein>
    <submittedName>
        <fullName evidence="1">Uncharacterized protein</fullName>
    </submittedName>
</protein>
<dbReference type="GeneID" id="91464177"/>
<dbReference type="AlphaFoldDB" id="A0A7H1Q3L9"/>
<dbReference type="EMBL" id="CP051006">
    <property type="protein sequence ID" value="QNT94899.1"/>
    <property type="molecule type" value="Genomic_DNA"/>
</dbReference>
<reference evidence="1 2" key="1">
    <citation type="submission" date="2020-04" db="EMBL/GenBank/DDBJ databases">
        <title>Characterization and engineering of Streptomyces griseofuscus DSM40191 as a potential heterologous host for expression of BGCs.</title>
        <authorList>
            <person name="Gren T."/>
            <person name="Whitford C.M."/>
            <person name="Mohite O.S."/>
            <person name="Joergensen T.S."/>
            <person name="Nielsen J.B."/>
            <person name="Lee S.Y."/>
            <person name="Weber T."/>
        </authorList>
    </citation>
    <scope>NUCLEOTIDE SEQUENCE [LARGE SCALE GENOMIC DNA]</scope>
    <source>
        <strain evidence="1 2">DSM 40191</strain>
    </source>
</reference>
<evidence type="ECO:0000313" key="1">
    <source>
        <dbReference type="EMBL" id="QNT94899.1"/>
    </source>
</evidence>
<name>A0A7H1Q3L9_9ACTN</name>